<dbReference type="Proteomes" id="UP000473574">
    <property type="component" value="Unassembled WGS sequence"/>
</dbReference>
<proteinExistence type="predicted"/>
<protein>
    <submittedName>
        <fullName evidence="2">Uncharacterized protein</fullName>
    </submittedName>
</protein>
<evidence type="ECO:0000313" key="2">
    <source>
        <dbReference type="EMBL" id="NEZ66622.1"/>
    </source>
</evidence>
<organism evidence="2 3">
    <name type="scientific">Adonisia turfae CCMR0082</name>
    <dbReference type="NCBI Taxonomy" id="2304604"/>
    <lineage>
        <taxon>Bacteria</taxon>
        <taxon>Bacillati</taxon>
        <taxon>Cyanobacteriota</taxon>
        <taxon>Adonisia</taxon>
        <taxon>Adonisia turfae</taxon>
    </lineage>
</organism>
<gene>
    <name evidence="2" type="ORF">D0962_28340</name>
</gene>
<feature type="region of interest" description="Disordered" evidence="1">
    <location>
        <begin position="41"/>
        <end position="63"/>
    </location>
</feature>
<evidence type="ECO:0000313" key="3">
    <source>
        <dbReference type="Proteomes" id="UP000473574"/>
    </source>
</evidence>
<dbReference type="EMBL" id="QZCE01000002">
    <property type="protein sequence ID" value="NEZ66622.1"/>
    <property type="molecule type" value="Genomic_DNA"/>
</dbReference>
<dbReference type="AlphaFoldDB" id="A0A6M0SG73"/>
<sequence length="63" mass="7088">MFLDLATECGLSRAIADEIWCGARVDLLQLKHHSREKLKVKNNGNQRAEIEKHLSSDLGKSRG</sequence>
<evidence type="ECO:0000256" key="1">
    <source>
        <dbReference type="SAM" id="MobiDB-lite"/>
    </source>
</evidence>
<comment type="caution">
    <text evidence="2">The sequence shown here is derived from an EMBL/GenBank/DDBJ whole genome shotgun (WGS) entry which is preliminary data.</text>
</comment>
<name>A0A6M0SG73_9CYAN</name>
<accession>A0A6M0SG73</accession>
<reference evidence="2 3" key="1">
    <citation type="journal article" date="2020" name="Microb. Ecol.">
        <title>Ecogenomics of the Marine Benthic Filamentous Cyanobacterium Adonisia.</title>
        <authorList>
            <person name="Walter J.M."/>
            <person name="Coutinho F.H."/>
            <person name="Leomil L."/>
            <person name="Hargreaves P.I."/>
            <person name="Campeao M.E."/>
            <person name="Vieira V.V."/>
            <person name="Silva B.S."/>
            <person name="Fistarol G.O."/>
            <person name="Salomon P.S."/>
            <person name="Sawabe T."/>
            <person name="Mino S."/>
            <person name="Hosokawa M."/>
            <person name="Miyashita H."/>
            <person name="Maruyama F."/>
            <person name="van Verk M.C."/>
            <person name="Dutilh B.E."/>
            <person name="Thompson C.C."/>
            <person name="Thompson F.L."/>
        </authorList>
    </citation>
    <scope>NUCLEOTIDE SEQUENCE [LARGE SCALE GENOMIC DNA]</scope>
    <source>
        <strain evidence="2 3">CCMR0082</strain>
    </source>
</reference>